<evidence type="ECO:0000259" key="4">
    <source>
        <dbReference type="Pfam" id="PF00534"/>
    </source>
</evidence>
<protein>
    <submittedName>
        <fullName evidence="5">Colanic acid biosynthesis glycosyltransferase WcaL</fullName>
    </submittedName>
</protein>
<comment type="similarity">
    <text evidence="1">Belongs to the glycosyltransferase group 1 family. Glycosyltransferase 4 subfamily.</text>
</comment>
<keyword evidence="6" id="KW-1185">Reference proteome</keyword>
<organism evidence="5 6">
    <name type="scientific">Nostoc parmelioides FACHB-3921</name>
    <dbReference type="NCBI Taxonomy" id="2692909"/>
    <lineage>
        <taxon>Bacteria</taxon>
        <taxon>Bacillati</taxon>
        <taxon>Cyanobacteriota</taxon>
        <taxon>Cyanophyceae</taxon>
        <taxon>Nostocales</taxon>
        <taxon>Nostocaceae</taxon>
        <taxon>Nostoc</taxon>
    </lineage>
</organism>
<evidence type="ECO:0000256" key="2">
    <source>
        <dbReference type="ARBA" id="ARBA00022676"/>
    </source>
</evidence>
<dbReference type="Proteomes" id="UP000621307">
    <property type="component" value="Unassembled WGS sequence"/>
</dbReference>
<sequence>MKVAFIVWRFPVLSEAFILNQITGLIDRGHEVYIHPVNGLPKGYTGKLHPVVEEYRLMERVCFPPHVPNNLIWRFFKGIGLFIRNIHQGSLKTWRFFIPGRYGKEVATLKTFYRIVGLLKDGSYDIIHCQFGTLAPIALAYREVGIISGKLITTFRGIDISKYVEENGSDVYEQLFQEGEFFLANCKFFGDRAINLGCNPDKLIIHGSGLDCNKFTFKPRYFPADGKVQVATTGRLVEKKGIEYAIRAVAKVAELYPNIEYQVIGDGDLKEDLEQLITELNIGHIVKLLGWKQQKEIVEILESTHIFIAPSVTAADGNQDAPVNTLKEAMAMGLPVISTRHGGIPELVTDGVSGFLVPERDAEAIAHKLTYLIEHPELWEKMGKAGRGRVAEKYDMNKLNDELVEIYQQMLKPQSPQQDLQHLPKELTAI</sequence>
<dbReference type="CDD" id="cd03799">
    <property type="entry name" value="GT4_AmsK-like"/>
    <property type="match status" value="1"/>
</dbReference>
<dbReference type="SUPFAM" id="SSF53756">
    <property type="entry name" value="UDP-Glycosyltransferase/glycogen phosphorylase"/>
    <property type="match status" value="1"/>
</dbReference>
<dbReference type="Pfam" id="PF00534">
    <property type="entry name" value="Glycos_transf_1"/>
    <property type="match status" value="1"/>
</dbReference>
<gene>
    <name evidence="5" type="ORF">H6G14_02100</name>
</gene>
<feature type="domain" description="Glycosyl transferase family 1" evidence="4">
    <location>
        <begin position="219"/>
        <end position="388"/>
    </location>
</feature>
<dbReference type="PANTHER" id="PTHR12526:SF640">
    <property type="entry name" value="COLANIC ACID BIOSYNTHESIS GLYCOSYLTRANSFERASE WCAL-RELATED"/>
    <property type="match status" value="1"/>
</dbReference>
<dbReference type="Gene3D" id="3.40.50.2000">
    <property type="entry name" value="Glycogen Phosphorylase B"/>
    <property type="match status" value="2"/>
</dbReference>
<evidence type="ECO:0000313" key="6">
    <source>
        <dbReference type="Proteomes" id="UP000621307"/>
    </source>
</evidence>
<evidence type="ECO:0000256" key="3">
    <source>
        <dbReference type="ARBA" id="ARBA00022679"/>
    </source>
</evidence>
<dbReference type="RefSeq" id="WP_190565511.1">
    <property type="nucleotide sequence ID" value="NZ_JACJQL010000002.1"/>
</dbReference>
<dbReference type="InterPro" id="IPR001296">
    <property type="entry name" value="Glyco_trans_1"/>
</dbReference>
<keyword evidence="2" id="KW-0328">Glycosyltransferase</keyword>
<comment type="caution">
    <text evidence="5">The sequence shown here is derived from an EMBL/GenBank/DDBJ whole genome shotgun (WGS) entry which is preliminary data.</text>
</comment>
<dbReference type="PANTHER" id="PTHR12526">
    <property type="entry name" value="GLYCOSYLTRANSFERASE"/>
    <property type="match status" value="1"/>
</dbReference>
<reference evidence="5 6" key="1">
    <citation type="journal article" date="2020" name="ISME J.">
        <title>Comparative genomics reveals insights into cyanobacterial evolution and habitat adaptation.</title>
        <authorList>
            <person name="Chen M.Y."/>
            <person name="Teng W.K."/>
            <person name="Zhao L."/>
            <person name="Hu C.X."/>
            <person name="Zhou Y.K."/>
            <person name="Han B.P."/>
            <person name="Song L.R."/>
            <person name="Shu W.S."/>
        </authorList>
    </citation>
    <scope>NUCLEOTIDE SEQUENCE [LARGE SCALE GENOMIC DNA]</scope>
    <source>
        <strain evidence="5 6">FACHB-3921</strain>
    </source>
</reference>
<name>A0ABR8B8C9_9NOSO</name>
<evidence type="ECO:0000313" key="5">
    <source>
        <dbReference type="EMBL" id="MBD2250101.1"/>
    </source>
</evidence>
<proteinExistence type="inferred from homology"/>
<dbReference type="EMBL" id="JACJQL010000002">
    <property type="protein sequence ID" value="MBD2250101.1"/>
    <property type="molecule type" value="Genomic_DNA"/>
</dbReference>
<keyword evidence="3" id="KW-0808">Transferase</keyword>
<accession>A0ABR8B8C9</accession>
<evidence type="ECO:0000256" key="1">
    <source>
        <dbReference type="ARBA" id="ARBA00009481"/>
    </source>
</evidence>